<dbReference type="OrthoDB" id="5432442at2"/>
<sequence>MNTRFRPFDTAKDIINACGLDISYFYDDLIFSDHSLFILQFDDHRPEVIKLFFNRDCELDKKIEIKDKLYKEGLERGIALMDEGMFFLRDSHETGEISIYYE</sequence>
<dbReference type="RefSeq" id="WP_149567110.1">
    <property type="nucleotide sequence ID" value="NZ_CP035807.1"/>
</dbReference>
<proteinExistence type="predicted"/>
<organism evidence="1 2">
    <name type="scientific">Thiospirochaeta perfilievii</name>
    <dbReference type="NCBI Taxonomy" id="252967"/>
    <lineage>
        <taxon>Bacteria</taxon>
        <taxon>Pseudomonadati</taxon>
        <taxon>Spirochaetota</taxon>
        <taxon>Spirochaetia</taxon>
        <taxon>Spirochaetales</taxon>
        <taxon>Spirochaetaceae</taxon>
        <taxon>Thiospirochaeta</taxon>
    </lineage>
</organism>
<accession>A0A5C1QCA4</accession>
<dbReference type="KEGG" id="sper:EW093_03760"/>
<dbReference type="AlphaFoldDB" id="A0A5C1QCA4"/>
<keyword evidence="2" id="KW-1185">Reference proteome</keyword>
<evidence type="ECO:0000313" key="1">
    <source>
        <dbReference type="EMBL" id="QEN03852.1"/>
    </source>
</evidence>
<gene>
    <name evidence="1" type="ORF">EW093_03760</name>
</gene>
<dbReference type="Proteomes" id="UP000323824">
    <property type="component" value="Chromosome"/>
</dbReference>
<reference evidence="1 2" key="1">
    <citation type="submission" date="2019-02" db="EMBL/GenBank/DDBJ databases">
        <authorList>
            <person name="Fomenkov A."/>
            <person name="Dubinina G."/>
            <person name="Grabovich M."/>
            <person name="Vincze T."/>
            <person name="Roberts R.J."/>
        </authorList>
    </citation>
    <scope>NUCLEOTIDE SEQUENCE [LARGE SCALE GENOMIC DNA]</scope>
    <source>
        <strain evidence="1 2">P</strain>
    </source>
</reference>
<name>A0A5C1QCA4_9SPIO</name>
<dbReference type="EMBL" id="CP035807">
    <property type="protein sequence ID" value="QEN03852.1"/>
    <property type="molecule type" value="Genomic_DNA"/>
</dbReference>
<reference evidence="1 2" key="2">
    <citation type="submission" date="2019-09" db="EMBL/GenBank/DDBJ databases">
        <title>Complete Genome Sequence and Methylome Analysis of free living Spirochaetas.</title>
        <authorList>
            <person name="Leshcheva N."/>
            <person name="Mikheeva N."/>
        </authorList>
    </citation>
    <scope>NUCLEOTIDE SEQUENCE [LARGE SCALE GENOMIC DNA]</scope>
    <source>
        <strain evidence="1 2">P</strain>
    </source>
</reference>
<evidence type="ECO:0000313" key="2">
    <source>
        <dbReference type="Proteomes" id="UP000323824"/>
    </source>
</evidence>
<protein>
    <submittedName>
        <fullName evidence="1">Uncharacterized protein</fullName>
    </submittedName>
</protein>